<comment type="caution">
    <text evidence="1">The sequence shown here is derived from an EMBL/GenBank/DDBJ whole genome shotgun (WGS) entry which is preliminary data.</text>
</comment>
<keyword evidence="2" id="KW-1185">Reference proteome</keyword>
<protein>
    <submittedName>
        <fullName evidence="1">Uncharacterized protein</fullName>
    </submittedName>
</protein>
<dbReference type="AlphaFoldDB" id="A0A5B7EE09"/>
<evidence type="ECO:0000313" key="2">
    <source>
        <dbReference type="Proteomes" id="UP000324222"/>
    </source>
</evidence>
<dbReference type="EMBL" id="VSRR010002468">
    <property type="protein sequence ID" value="MPC31595.1"/>
    <property type="molecule type" value="Genomic_DNA"/>
</dbReference>
<gene>
    <name evidence="1" type="ORF">E2C01_024891</name>
</gene>
<proteinExistence type="predicted"/>
<organism evidence="1 2">
    <name type="scientific">Portunus trituberculatus</name>
    <name type="common">Swimming crab</name>
    <name type="synonym">Neptunus trituberculatus</name>
    <dbReference type="NCBI Taxonomy" id="210409"/>
    <lineage>
        <taxon>Eukaryota</taxon>
        <taxon>Metazoa</taxon>
        <taxon>Ecdysozoa</taxon>
        <taxon>Arthropoda</taxon>
        <taxon>Crustacea</taxon>
        <taxon>Multicrustacea</taxon>
        <taxon>Malacostraca</taxon>
        <taxon>Eumalacostraca</taxon>
        <taxon>Eucarida</taxon>
        <taxon>Decapoda</taxon>
        <taxon>Pleocyemata</taxon>
        <taxon>Brachyura</taxon>
        <taxon>Eubrachyura</taxon>
        <taxon>Portunoidea</taxon>
        <taxon>Portunidae</taxon>
        <taxon>Portuninae</taxon>
        <taxon>Portunus</taxon>
    </lineage>
</organism>
<evidence type="ECO:0000313" key="1">
    <source>
        <dbReference type="EMBL" id="MPC31595.1"/>
    </source>
</evidence>
<dbReference type="Proteomes" id="UP000324222">
    <property type="component" value="Unassembled WGS sequence"/>
</dbReference>
<sequence>MSEAWKQEKLMRLYDAKKKLLSRVETTFKSPASASGGVLMHYKCDLNKRSQQQWSSKAPVASLSTAAPIMMG</sequence>
<name>A0A5B7EE09_PORTR</name>
<accession>A0A5B7EE09</accession>
<reference evidence="1 2" key="1">
    <citation type="submission" date="2019-05" db="EMBL/GenBank/DDBJ databases">
        <title>Another draft genome of Portunus trituberculatus and its Hox gene families provides insights of decapod evolution.</title>
        <authorList>
            <person name="Jeong J.-H."/>
            <person name="Song I."/>
            <person name="Kim S."/>
            <person name="Choi T."/>
            <person name="Kim D."/>
            <person name="Ryu S."/>
            <person name="Kim W."/>
        </authorList>
    </citation>
    <scope>NUCLEOTIDE SEQUENCE [LARGE SCALE GENOMIC DNA]</scope>
    <source>
        <tissue evidence="1">Muscle</tissue>
    </source>
</reference>